<protein>
    <recommendedName>
        <fullName evidence="3">Transcriptional regulator, AbiEi antitoxin, Type IV TA system</fullName>
    </recommendedName>
</protein>
<evidence type="ECO:0008006" key="3">
    <source>
        <dbReference type="Google" id="ProtNLM"/>
    </source>
</evidence>
<gene>
    <name evidence="1" type="ORF">CLV71_107199</name>
</gene>
<sequence>MRGIDVLELRRHSRHGAIRVAELERLGVPPPTAYRRCRPGGPWQRPLPGIVILGDAPPSRRQLVEAALLYAGPQAVVTGLEACHRHGLRAASGAETVHVLVPHDRKVKSSDYLIVERTIRLPTAVPRDGVPLAPRARAVLDACRRLRALDPCRALIAEAVQCGQVSPVELERELAFGSQRGTSVPREVLRDVLHGAHSVAELDGIQVWRRTGLPSLAWNVDLYDQNGQFVARPDGWCEEVGLAWEIDSYEYHFERDDYARTLKRNARYAAAGVVLVQTLPNRLRTEPDAVVAELLAAYRAAANRPRPRLTPRAAAS</sequence>
<reference evidence="1 2" key="1">
    <citation type="submission" date="2019-03" db="EMBL/GenBank/DDBJ databases">
        <title>Genomic Encyclopedia of Archaeal and Bacterial Type Strains, Phase II (KMG-II): from individual species to whole genera.</title>
        <authorList>
            <person name="Goeker M."/>
        </authorList>
    </citation>
    <scope>NUCLEOTIDE SEQUENCE [LARGE SCALE GENOMIC DNA]</scope>
    <source>
        <strain evidence="1 2">DSM 45499</strain>
    </source>
</reference>
<organism evidence="1 2">
    <name type="scientific">Actinophytocola oryzae</name>
    <dbReference type="NCBI Taxonomy" id="502181"/>
    <lineage>
        <taxon>Bacteria</taxon>
        <taxon>Bacillati</taxon>
        <taxon>Actinomycetota</taxon>
        <taxon>Actinomycetes</taxon>
        <taxon>Pseudonocardiales</taxon>
        <taxon>Pseudonocardiaceae</taxon>
    </lineage>
</organism>
<dbReference type="RefSeq" id="WP_243866614.1">
    <property type="nucleotide sequence ID" value="NZ_SOCP01000007.1"/>
</dbReference>
<evidence type="ECO:0000313" key="2">
    <source>
        <dbReference type="Proteomes" id="UP000294927"/>
    </source>
</evidence>
<name>A0A4V3FT40_9PSEU</name>
<evidence type="ECO:0000313" key="1">
    <source>
        <dbReference type="EMBL" id="TDV49851.1"/>
    </source>
</evidence>
<proteinExistence type="predicted"/>
<dbReference type="Proteomes" id="UP000294927">
    <property type="component" value="Unassembled WGS sequence"/>
</dbReference>
<keyword evidence="2" id="KW-1185">Reference proteome</keyword>
<dbReference type="AlphaFoldDB" id="A0A4V3FT40"/>
<accession>A0A4V3FT40</accession>
<comment type="caution">
    <text evidence="1">The sequence shown here is derived from an EMBL/GenBank/DDBJ whole genome shotgun (WGS) entry which is preliminary data.</text>
</comment>
<dbReference type="EMBL" id="SOCP01000007">
    <property type="protein sequence ID" value="TDV49851.1"/>
    <property type="molecule type" value="Genomic_DNA"/>
</dbReference>